<reference evidence="1" key="1">
    <citation type="submission" date="2018-05" db="EMBL/GenBank/DDBJ databases">
        <authorList>
            <person name="Lanie J.A."/>
            <person name="Ng W.-L."/>
            <person name="Kazmierczak K.M."/>
            <person name="Andrzejewski T.M."/>
            <person name="Davidsen T.M."/>
            <person name="Wayne K.J."/>
            <person name="Tettelin H."/>
            <person name="Glass J.I."/>
            <person name="Rusch D."/>
            <person name="Podicherti R."/>
            <person name="Tsui H.-C.T."/>
            <person name="Winkler M.E."/>
        </authorList>
    </citation>
    <scope>NUCLEOTIDE SEQUENCE</scope>
</reference>
<name>A0A381UL96_9ZZZZ</name>
<dbReference type="Gene3D" id="2.30.110.10">
    <property type="entry name" value="Electron Transport, Fmn-binding Protein, Chain A"/>
    <property type="match status" value="1"/>
</dbReference>
<evidence type="ECO:0000313" key="1">
    <source>
        <dbReference type="EMBL" id="SVA28408.1"/>
    </source>
</evidence>
<protein>
    <recommendedName>
        <fullName evidence="2">Flavin reductase like domain-containing protein</fullName>
    </recommendedName>
</protein>
<organism evidence="1">
    <name type="scientific">marine metagenome</name>
    <dbReference type="NCBI Taxonomy" id="408172"/>
    <lineage>
        <taxon>unclassified sequences</taxon>
        <taxon>metagenomes</taxon>
        <taxon>ecological metagenomes</taxon>
    </lineage>
</organism>
<gene>
    <name evidence="1" type="ORF">METZ01_LOCUS81262</name>
</gene>
<dbReference type="InterPro" id="IPR012349">
    <property type="entry name" value="Split_barrel_FMN-bd"/>
</dbReference>
<dbReference type="EMBL" id="UINC01006580">
    <property type="protein sequence ID" value="SVA28408.1"/>
    <property type="molecule type" value="Genomic_DNA"/>
</dbReference>
<sequence length="290" mass="33643">MLFSKKKDEKWVESPMHDNWYQSSAYFLSSFALITTVNEKGITSIGPYQLSFPFGVINRREWIVISRRGSNTSTNIKRIKKCAMNFVEYDKSKIKNIVDLGYPGQEPEEKMKDCAFELEETPSAAYREDPERPKVIKNAFQVFECELNDNPEDFYYKGTEHTEYLLLKINNIYLRETWRDNLDLGDDMKIPNMPISFGFRNANQFWFAKHKKAFWIPTPEGKGAEHEAVMYIANRLDEDIAFTANACKQLTGVPKVFVKTVLKGIIKEAKTQGITNIDQAFVEKVNENRK</sequence>
<evidence type="ECO:0008006" key="2">
    <source>
        <dbReference type="Google" id="ProtNLM"/>
    </source>
</evidence>
<dbReference type="AlphaFoldDB" id="A0A381UL96"/>
<proteinExistence type="predicted"/>
<accession>A0A381UL96</accession>